<dbReference type="InParanoid" id="A0A6P8HWZ9"/>
<reference evidence="3" key="1">
    <citation type="submission" date="2025-08" db="UniProtKB">
        <authorList>
            <consortium name="RefSeq"/>
        </authorList>
    </citation>
    <scope>IDENTIFICATION</scope>
    <source>
        <tissue evidence="3">Tentacle</tissue>
    </source>
</reference>
<feature type="compositionally biased region" description="Low complexity" evidence="1">
    <location>
        <begin position="77"/>
        <end position="87"/>
    </location>
</feature>
<protein>
    <submittedName>
        <fullName evidence="3">Mucin-5AC-like</fullName>
    </submittedName>
</protein>
<dbReference type="AlphaFoldDB" id="A0A6P8HWZ9"/>
<dbReference type="RefSeq" id="XP_031559846.1">
    <property type="nucleotide sequence ID" value="XM_031703986.1"/>
</dbReference>
<keyword evidence="2" id="KW-1185">Reference proteome</keyword>
<dbReference type="KEGG" id="aten:116296023"/>
<feature type="non-terminal residue" evidence="3">
    <location>
        <position position="1"/>
    </location>
</feature>
<accession>A0A6P8HWZ9</accession>
<organism evidence="2 3">
    <name type="scientific">Actinia tenebrosa</name>
    <name type="common">Australian red waratah sea anemone</name>
    <dbReference type="NCBI Taxonomy" id="6105"/>
    <lineage>
        <taxon>Eukaryota</taxon>
        <taxon>Metazoa</taxon>
        <taxon>Cnidaria</taxon>
        <taxon>Anthozoa</taxon>
        <taxon>Hexacorallia</taxon>
        <taxon>Actiniaria</taxon>
        <taxon>Actiniidae</taxon>
        <taxon>Actinia</taxon>
    </lineage>
</organism>
<dbReference type="OrthoDB" id="10419212at2759"/>
<proteinExistence type="predicted"/>
<dbReference type="GeneID" id="116296023"/>
<gene>
    <name evidence="3" type="primary">LOC116296023</name>
</gene>
<evidence type="ECO:0000256" key="1">
    <source>
        <dbReference type="SAM" id="MobiDB-lite"/>
    </source>
</evidence>
<sequence>PSICAATETFWTSKCNFCQCANGQPPMCQSVECGYDLGAPTACPRFMMVPDPNGGCCDVCPAGAGAEEEEILEPEVEGSQQPSQNNPTQPPTEEEVEEETVASPNTAPTTMPIHSGPNEETVAPHSTTPTLPIPNNPEEEVGGTVAPSTPTKTPPSTVPTHNNPEGVVEEITVKPSAFPTTRTTTSSATTSKNTTTRTSRNSIIGCAFLIRDVRTKFSLGYAICSMALKNEKRKEKERKELQFWDRVVTSKLFRIRRDTAEKERLVSHKK</sequence>
<evidence type="ECO:0000313" key="2">
    <source>
        <dbReference type="Proteomes" id="UP000515163"/>
    </source>
</evidence>
<dbReference type="Proteomes" id="UP000515163">
    <property type="component" value="Unplaced"/>
</dbReference>
<feature type="region of interest" description="Disordered" evidence="1">
    <location>
        <begin position="71"/>
        <end position="164"/>
    </location>
</feature>
<name>A0A6P8HWZ9_ACTTE</name>
<evidence type="ECO:0000313" key="3">
    <source>
        <dbReference type="RefSeq" id="XP_031559846.1"/>
    </source>
</evidence>